<proteinExistence type="predicted"/>
<evidence type="ECO:0000313" key="3">
    <source>
        <dbReference type="Proteomes" id="UP000191612"/>
    </source>
</evidence>
<dbReference type="EMBL" id="MDYO01000082">
    <property type="protein sequence ID" value="OQD86925.1"/>
    <property type="molecule type" value="Genomic_DNA"/>
</dbReference>
<evidence type="ECO:0000313" key="2">
    <source>
        <dbReference type="EMBL" id="OQD86925.1"/>
    </source>
</evidence>
<keyword evidence="3" id="KW-1185">Reference proteome</keyword>
<accession>A0A1V6QCJ3</accession>
<comment type="caution">
    <text evidence="2">The sequence shown here is derived from an EMBL/GenBank/DDBJ whole genome shotgun (WGS) entry which is preliminary data.</text>
</comment>
<feature type="region of interest" description="Disordered" evidence="1">
    <location>
        <begin position="1"/>
        <end position="27"/>
    </location>
</feature>
<dbReference type="AlphaFoldDB" id="A0A1V6QCJ3"/>
<name>A0A1V6QCJ3_9EURO</name>
<organism evidence="2 3">
    <name type="scientific">Penicillium solitum</name>
    <dbReference type="NCBI Taxonomy" id="60172"/>
    <lineage>
        <taxon>Eukaryota</taxon>
        <taxon>Fungi</taxon>
        <taxon>Dikarya</taxon>
        <taxon>Ascomycota</taxon>
        <taxon>Pezizomycotina</taxon>
        <taxon>Eurotiomycetes</taxon>
        <taxon>Eurotiomycetidae</taxon>
        <taxon>Eurotiales</taxon>
        <taxon>Aspergillaceae</taxon>
        <taxon>Penicillium</taxon>
    </lineage>
</organism>
<dbReference type="Proteomes" id="UP000191612">
    <property type="component" value="Unassembled WGS sequence"/>
</dbReference>
<sequence length="155" mass="17279">MSFNYTDSSNALKSVPRSTDKRGTSSATQRILLQRYEDINAAKEATGQPPAWDYVYSLMRCSSRACELGPHCWRDSISKKHIKLTVQNLRGLSSNLSAPSTPTPTVAMCPGKNAPGFLEIPGLRDFAVTEYSEWQQSQVSDEKLKAEFRKARDTC</sequence>
<dbReference type="STRING" id="60172.A0A1V6QCJ3"/>
<feature type="compositionally biased region" description="Polar residues" evidence="1">
    <location>
        <begin position="1"/>
        <end position="12"/>
    </location>
</feature>
<protein>
    <submittedName>
        <fullName evidence="2">Uncharacterized protein</fullName>
    </submittedName>
</protein>
<reference evidence="3" key="1">
    <citation type="journal article" date="2017" name="Nat. Microbiol.">
        <title>Global analysis of biosynthetic gene clusters reveals vast potential of secondary metabolite production in Penicillium species.</title>
        <authorList>
            <person name="Nielsen J.C."/>
            <person name="Grijseels S."/>
            <person name="Prigent S."/>
            <person name="Ji B."/>
            <person name="Dainat J."/>
            <person name="Nielsen K.F."/>
            <person name="Frisvad J.C."/>
            <person name="Workman M."/>
            <person name="Nielsen J."/>
        </authorList>
    </citation>
    <scope>NUCLEOTIDE SEQUENCE [LARGE SCALE GENOMIC DNA]</scope>
    <source>
        <strain evidence="3">IBT 29525</strain>
    </source>
</reference>
<evidence type="ECO:0000256" key="1">
    <source>
        <dbReference type="SAM" id="MobiDB-lite"/>
    </source>
</evidence>
<gene>
    <name evidence="2" type="ORF">PENSOL_c082G05414</name>
</gene>